<feature type="region of interest" description="Disordered" evidence="1">
    <location>
        <begin position="1"/>
        <end position="68"/>
    </location>
</feature>
<proteinExistence type="predicted"/>
<organism evidence="2 3">
    <name type="scientific">Fusarium austroafricanum</name>
    <dbReference type="NCBI Taxonomy" id="2364996"/>
    <lineage>
        <taxon>Eukaryota</taxon>
        <taxon>Fungi</taxon>
        <taxon>Dikarya</taxon>
        <taxon>Ascomycota</taxon>
        <taxon>Pezizomycotina</taxon>
        <taxon>Sordariomycetes</taxon>
        <taxon>Hypocreomycetidae</taxon>
        <taxon>Hypocreales</taxon>
        <taxon>Nectriaceae</taxon>
        <taxon>Fusarium</taxon>
        <taxon>Fusarium concolor species complex</taxon>
    </lineage>
</organism>
<feature type="region of interest" description="Disordered" evidence="1">
    <location>
        <begin position="81"/>
        <end position="114"/>
    </location>
</feature>
<accession>A0A8H4P1S4</accession>
<name>A0A8H4P1S4_9HYPO</name>
<evidence type="ECO:0000313" key="3">
    <source>
        <dbReference type="Proteomes" id="UP000605986"/>
    </source>
</evidence>
<feature type="compositionally biased region" description="Basic and acidic residues" evidence="1">
    <location>
        <begin position="1"/>
        <end position="11"/>
    </location>
</feature>
<gene>
    <name evidence="2" type="ORF">F53441_1863</name>
</gene>
<protein>
    <submittedName>
        <fullName evidence="2">Uncharacterized protein</fullName>
    </submittedName>
</protein>
<comment type="caution">
    <text evidence="2">The sequence shown here is derived from an EMBL/GenBank/DDBJ whole genome shotgun (WGS) entry which is preliminary data.</text>
</comment>
<dbReference type="EMBL" id="JAADJG010000075">
    <property type="protein sequence ID" value="KAF4455925.1"/>
    <property type="molecule type" value="Genomic_DNA"/>
</dbReference>
<feature type="region of interest" description="Disordered" evidence="1">
    <location>
        <begin position="308"/>
        <end position="352"/>
    </location>
</feature>
<evidence type="ECO:0000256" key="1">
    <source>
        <dbReference type="SAM" id="MobiDB-lite"/>
    </source>
</evidence>
<evidence type="ECO:0000313" key="2">
    <source>
        <dbReference type="EMBL" id="KAF4455925.1"/>
    </source>
</evidence>
<keyword evidence="3" id="KW-1185">Reference proteome</keyword>
<dbReference type="OrthoDB" id="5053000at2759"/>
<dbReference type="AlphaFoldDB" id="A0A8H4P1S4"/>
<sequence>MRRFGKGREGEDLGTADRVPGSEHIVSPEKLAEPAPASRGPTIRSELAGGTTVAADRSRGANITSARAPPEYRLISRFTPVNANSRTHQDEQRQPTVPSLPIDPISQPSGHPLPPSNGEITAETLILKHNGKVYTYPECVKGVPLCKITETHPYWEQSWVNVEAAFKPKLSEWHEKLTLRTQEVKMNPDKNGTMVIRQINRKKDATRVIKHLTAILDFHEKGPISPYQLLGKQYVLAVKGVPSAEALFRLSSALSELAEFGLDISPVDWLRQRLYELIKNDDSTFKLAETLSYFNNDPKLVQLREKHAVNTTQPPPTAKKGSASDDSHSHTPSSQRKRKSAHGGSLTNKRVRLSPTNGLMSDEFSFEAWSDTDSCSGGSITKHDWRLSQVKTRLYMSHINVTQYWTWVDDKQCFEHQLLKDTEPVEWGLFRDEIDFHIYLQDVEEVAWSIEALRVHIIMKKNAGARASDGKFRGDVMASFLRERTIKRFLSFCRGKGIKMTEIQDSDELPRRWDLMISEQLPGRGDSNQKSDHTATGAQSQRIGVDPEVSRITKGSTALKRTDKPTPTSSILTEKAKSQLRKMNEMYKAHGMGRQQWSNPLFGYFQADQER</sequence>
<reference evidence="2" key="1">
    <citation type="submission" date="2020-01" db="EMBL/GenBank/DDBJ databases">
        <title>Identification and distribution of gene clusters putatively required for synthesis of sphingolipid metabolism inhibitors in phylogenetically diverse species of the filamentous fungus Fusarium.</title>
        <authorList>
            <person name="Kim H.-S."/>
            <person name="Busman M."/>
            <person name="Brown D.W."/>
            <person name="Divon H."/>
            <person name="Uhlig S."/>
            <person name="Proctor R.H."/>
        </authorList>
    </citation>
    <scope>NUCLEOTIDE SEQUENCE</scope>
    <source>
        <strain evidence="2">NRRL 53441</strain>
    </source>
</reference>
<feature type="region of interest" description="Disordered" evidence="1">
    <location>
        <begin position="521"/>
        <end position="570"/>
    </location>
</feature>
<dbReference type="Proteomes" id="UP000605986">
    <property type="component" value="Unassembled WGS sequence"/>
</dbReference>